<dbReference type="Pfam" id="PF01052">
    <property type="entry name" value="FliMN_C"/>
    <property type="match status" value="1"/>
</dbReference>
<feature type="domain" description="Flagellar motor switch protein FliN-like C-terminal" evidence="3">
    <location>
        <begin position="334"/>
        <end position="403"/>
    </location>
</feature>
<dbReference type="STRING" id="463014.BAU07_06290"/>
<dbReference type="GO" id="GO:0050918">
    <property type="term" value="P:positive chemotaxis"/>
    <property type="evidence" value="ECO:0007669"/>
    <property type="project" value="TreeGrafter"/>
</dbReference>
<reference evidence="4 5" key="1">
    <citation type="submission" date="2016-06" db="EMBL/GenBank/DDBJ databases">
        <title>Complete genome sequences of Bordetella bronchialis and Bordetella flabilis.</title>
        <authorList>
            <person name="LiPuma J.J."/>
            <person name="Spilker T."/>
        </authorList>
    </citation>
    <scope>NUCLEOTIDE SEQUENCE [LARGE SCALE GENOMIC DNA]</scope>
    <source>
        <strain evidence="4 5">AU10664</strain>
    </source>
</reference>
<name>A0A193G9V9_9BORD</name>
<evidence type="ECO:0000313" key="4">
    <source>
        <dbReference type="EMBL" id="ANN76772.1"/>
    </source>
</evidence>
<feature type="region of interest" description="Disordered" evidence="2">
    <location>
        <begin position="309"/>
        <end position="329"/>
    </location>
</feature>
<dbReference type="InterPro" id="IPR036429">
    <property type="entry name" value="SpoA-like_sf"/>
</dbReference>
<dbReference type="EMBL" id="CP016172">
    <property type="protein sequence ID" value="ANN76772.1"/>
    <property type="molecule type" value="Genomic_DNA"/>
</dbReference>
<comment type="similarity">
    <text evidence="1">Belongs to the FliN/MopA/SpaO family.</text>
</comment>
<dbReference type="Gene3D" id="2.30.330.10">
    <property type="entry name" value="SpoA-like"/>
    <property type="match status" value="1"/>
</dbReference>
<organism evidence="4 5">
    <name type="scientific">Bordetella flabilis</name>
    <dbReference type="NCBI Taxonomy" id="463014"/>
    <lineage>
        <taxon>Bacteria</taxon>
        <taxon>Pseudomonadati</taxon>
        <taxon>Pseudomonadota</taxon>
        <taxon>Betaproteobacteria</taxon>
        <taxon>Burkholderiales</taxon>
        <taxon>Alcaligenaceae</taxon>
        <taxon>Bordetella</taxon>
    </lineage>
</organism>
<protein>
    <recommendedName>
        <fullName evidence="3">Flagellar motor switch protein FliN-like C-terminal domain-containing protein</fullName>
    </recommendedName>
</protein>
<dbReference type="Proteomes" id="UP000091926">
    <property type="component" value="Chromosome"/>
</dbReference>
<dbReference type="OrthoDB" id="8903804at2"/>
<dbReference type="GO" id="GO:0071978">
    <property type="term" value="P:bacterial-type flagellum-dependent swarming motility"/>
    <property type="evidence" value="ECO:0007669"/>
    <property type="project" value="TreeGrafter"/>
</dbReference>
<dbReference type="PANTHER" id="PTHR30034">
    <property type="entry name" value="FLAGELLAR MOTOR SWITCH PROTEIN FLIM"/>
    <property type="match status" value="1"/>
</dbReference>
<dbReference type="InterPro" id="IPR001543">
    <property type="entry name" value="FliN-like_C"/>
</dbReference>
<dbReference type="PANTHER" id="PTHR30034:SF6">
    <property type="entry name" value="YOP PROTEINS TRANSLOCATION PROTEIN Q"/>
    <property type="match status" value="1"/>
</dbReference>
<dbReference type="RefSeq" id="WP_066655057.1">
    <property type="nucleotide sequence ID" value="NZ_CBCSCL010000017.1"/>
</dbReference>
<proteinExistence type="inferred from homology"/>
<evidence type="ECO:0000256" key="2">
    <source>
        <dbReference type="SAM" id="MobiDB-lite"/>
    </source>
</evidence>
<evidence type="ECO:0000256" key="1">
    <source>
        <dbReference type="ARBA" id="ARBA00009226"/>
    </source>
</evidence>
<dbReference type="KEGG" id="bfz:BAU07_06290"/>
<gene>
    <name evidence="4" type="ORF">BAU07_06290</name>
</gene>
<dbReference type="NCBIfam" id="TIGR02551">
    <property type="entry name" value="SpaO_YscQ"/>
    <property type="match status" value="1"/>
</dbReference>
<evidence type="ECO:0000313" key="5">
    <source>
        <dbReference type="Proteomes" id="UP000091926"/>
    </source>
</evidence>
<dbReference type="AlphaFoldDB" id="A0A193G9V9"/>
<accession>A0A193G9V9</accession>
<keyword evidence="5" id="KW-1185">Reference proteome</keyword>
<dbReference type="SUPFAM" id="SSF101801">
    <property type="entry name" value="Surface presentation of antigens (SPOA)"/>
    <property type="match status" value="1"/>
</dbReference>
<dbReference type="GO" id="GO:0030254">
    <property type="term" value="P:protein secretion by the type III secretion system"/>
    <property type="evidence" value="ECO:0007669"/>
    <property type="project" value="InterPro"/>
</dbReference>
<dbReference type="InterPro" id="IPR013385">
    <property type="entry name" value="T3SS_SpaO/YscQ/SpaO"/>
</dbReference>
<evidence type="ECO:0000259" key="3">
    <source>
        <dbReference type="Pfam" id="PF01052"/>
    </source>
</evidence>
<feature type="compositionally biased region" description="Polar residues" evidence="2">
    <location>
        <begin position="312"/>
        <end position="322"/>
    </location>
</feature>
<sequence length="412" mass="44017">MTESIPRSPRLARVPAGQVQALSILARHGADQEAVLPAQGSGDMPAATWQFSLAPCGPAAPGEAPGRVVWFDWMDTSLSLRVPAHACNAWLAARLPDLDIGELPEEFLDAAMEAMARDVLGVLGMEELSAGIKVVPPVTGAAVPTCVHVWRLTLHEPRTMRTIVAHLAADDAALQSLADALRRWPPRRAAQCPDHIPIAVRARAGEAEIPVMTIRTLSPGDILLFDHNLVAPDGGVWLTTLDGQALGVRPCRGEGHSRYVVTQEWSLLVMDDTLGDTFKDDAAEAGGYAGMPSKELVATRVAWDAGGIPEEQSLTPTDSEANASAGDPAGGLDVDRLTVKLSFDLGEQMLTLSELRRLRPGEIFDLQRRLDAGPVYVRANGALVGTAELVDIDGRVGARIHTINLDRPAPCR</sequence>